<sequence length="154" mass="16665">MPTTSNPVDVHVGNRIRLRRTLLGMSQERLGNALGLTFQQVQKYERGRNRVGASRLYDLACVLDVPVAFFFAGLPDPVGSMEPCPSGPEGVSEPAVPLGGSMAVGDMPPPATNTGDLALFSRRETIELVRAYYGIEDSSTRRRVLDLVRSMGAC</sequence>
<reference evidence="1 2" key="1">
    <citation type="submission" date="2020-03" db="EMBL/GenBank/DDBJ databases">
        <title>Isolation of cellulose-producing strains, genome characterization and application of the synthesized cellulose films as an economical and sustainable material for piezoelectric sensor construction.</title>
        <authorList>
            <person name="Mangayil R.K."/>
        </authorList>
    </citation>
    <scope>NUCLEOTIDE SEQUENCE [LARGE SCALE GENOMIC DNA]</scope>
    <source>
        <strain evidence="1 2">ENS 9a1a</strain>
    </source>
</reference>
<dbReference type="Pfam" id="PF01381">
    <property type="entry name" value="HTH_3"/>
    <property type="match status" value="1"/>
</dbReference>
<accession>A0A181C6R6</accession>
<dbReference type="SUPFAM" id="SSF47413">
    <property type="entry name" value="lambda repressor-like DNA-binding domains"/>
    <property type="match status" value="1"/>
</dbReference>
<dbReference type="Proteomes" id="UP000502533">
    <property type="component" value="Chromosome"/>
</dbReference>
<dbReference type="GO" id="GO:0003677">
    <property type="term" value="F:DNA binding"/>
    <property type="evidence" value="ECO:0007669"/>
    <property type="project" value="InterPro"/>
</dbReference>
<dbReference type="KEGG" id="kre:GWK63_00785"/>
<evidence type="ECO:0000313" key="2">
    <source>
        <dbReference type="Proteomes" id="UP000502533"/>
    </source>
</evidence>
<dbReference type="CDD" id="cd00093">
    <property type="entry name" value="HTH_XRE"/>
    <property type="match status" value="1"/>
</dbReference>
<dbReference type="SMART" id="SM00530">
    <property type="entry name" value="HTH_XRE"/>
    <property type="match status" value="1"/>
</dbReference>
<dbReference type="Gene3D" id="1.10.260.40">
    <property type="entry name" value="lambda repressor-like DNA-binding domains"/>
    <property type="match status" value="1"/>
</dbReference>
<dbReference type="InterPro" id="IPR010982">
    <property type="entry name" value="Lambda_DNA-bd_dom_sf"/>
</dbReference>
<gene>
    <name evidence="1" type="ORF">GWK63_00785</name>
</gene>
<dbReference type="EMBL" id="CP050139">
    <property type="protein sequence ID" value="QIP34228.1"/>
    <property type="molecule type" value="Genomic_DNA"/>
</dbReference>
<proteinExistence type="predicted"/>
<dbReference type="GeneID" id="85020677"/>
<dbReference type="InterPro" id="IPR001387">
    <property type="entry name" value="Cro/C1-type_HTH"/>
</dbReference>
<dbReference type="PROSITE" id="PS50943">
    <property type="entry name" value="HTH_CROC1"/>
    <property type="match status" value="1"/>
</dbReference>
<dbReference type="AlphaFoldDB" id="A0A181C6R6"/>
<dbReference type="RefSeq" id="WP_034926898.1">
    <property type="nucleotide sequence ID" value="NZ_CALMTF010000048.1"/>
</dbReference>
<name>A0A181C6R6_9PROT</name>
<evidence type="ECO:0000313" key="1">
    <source>
        <dbReference type="EMBL" id="QIP34228.1"/>
    </source>
</evidence>
<organism evidence="1 2">
    <name type="scientific">Komagataeibacter rhaeticus</name>
    <dbReference type="NCBI Taxonomy" id="215221"/>
    <lineage>
        <taxon>Bacteria</taxon>
        <taxon>Pseudomonadati</taxon>
        <taxon>Pseudomonadota</taxon>
        <taxon>Alphaproteobacteria</taxon>
        <taxon>Acetobacterales</taxon>
        <taxon>Acetobacteraceae</taxon>
        <taxon>Komagataeibacter</taxon>
    </lineage>
</organism>
<keyword evidence="2" id="KW-1185">Reference proteome</keyword>
<protein>
    <submittedName>
        <fullName evidence="1">Helix-turn-helix transcriptional regulator</fullName>
    </submittedName>
</protein>